<gene>
    <name evidence="3" type="ORF">M231_00160</name>
</gene>
<dbReference type="OrthoDB" id="340346at2759"/>
<evidence type="ECO:0000313" key="4">
    <source>
        <dbReference type="Proteomes" id="UP000289152"/>
    </source>
</evidence>
<feature type="region of interest" description="Disordered" evidence="2">
    <location>
        <begin position="531"/>
        <end position="566"/>
    </location>
</feature>
<dbReference type="GO" id="GO:0005737">
    <property type="term" value="C:cytoplasm"/>
    <property type="evidence" value="ECO:0007669"/>
    <property type="project" value="TreeGrafter"/>
</dbReference>
<dbReference type="InParanoid" id="A0A4Q1BWZ4"/>
<name>A0A4Q1BWZ4_TREME</name>
<feature type="compositionally biased region" description="Pro residues" evidence="2">
    <location>
        <begin position="32"/>
        <end position="50"/>
    </location>
</feature>
<feature type="compositionally biased region" description="Low complexity" evidence="2">
    <location>
        <begin position="101"/>
        <end position="117"/>
    </location>
</feature>
<dbReference type="EMBL" id="SDIL01000001">
    <property type="protein sequence ID" value="RXK42606.1"/>
    <property type="molecule type" value="Genomic_DNA"/>
</dbReference>
<feature type="region of interest" description="Disordered" evidence="2">
    <location>
        <begin position="1"/>
        <end position="448"/>
    </location>
</feature>
<feature type="compositionally biased region" description="Low complexity" evidence="2">
    <location>
        <begin position="427"/>
        <end position="443"/>
    </location>
</feature>
<organism evidence="3 4">
    <name type="scientific">Tremella mesenterica</name>
    <name type="common">Jelly fungus</name>
    <dbReference type="NCBI Taxonomy" id="5217"/>
    <lineage>
        <taxon>Eukaryota</taxon>
        <taxon>Fungi</taxon>
        <taxon>Dikarya</taxon>
        <taxon>Basidiomycota</taxon>
        <taxon>Agaricomycotina</taxon>
        <taxon>Tremellomycetes</taxon>
        <taxon>Tremellales</taxon>
        <taxon>Tremellaceae</taxon>
        <taxon>Tremella</taxon>
    </lineage>
</organism>
<dbReference type="InterPro" id="IPR051023">
    <property type="entry name" value="PP2A_Regulatory_Subunit_A"/>
</dbReference>
<comment type="caution">
    <text evidence="3">The sequence shown here is derived from an EMBL/GenBank/DDBJ whole genome shotgun (WGS) entry which is preliminary data.</text>
</comment>
<protein>
    <recommendedName>
        <fullName evidence="5">Protein phosphatase 4 regulatory subunit 1</fullName>
    </recommendedName>
</protein>
<dbReference type="Gene3D" id="1.25.10.10">
    <property type="entry name" value="Leucine-rich Repeat Variant"/>
    <property type="match status" value="1"/>
</dbReference>
<evidence type="ECO:0000313" key="3">
    <source>
        <dbReference type="EMBL" id="RXK42606.1"/>
    </source>
</evidence>
<dbReference type="PANTHER" id="PTHR10648:SF1">
    <property type="entry name" value="SERINE_THREONINE-PROTEIN PHOSPHATASE 4 REGULATORY SUBUNIT 1"/>
    <property type="match status" value="1"/>
</dbReference>
<evidence type="ECO:0008006" key="5">
    <source>
        <dbReference type="Google" id="ProtNLM"/>
    </source>
</evidence>
<feature type="compositionally biased region" description="Pro residues" evidence="2">
    <location>
        <begin position="335"/>
        <end position="344"/>
    </location>
</feature>
<feature type="compositionally biased region" description="Basic and acidic residues" evidence="2">
    <location>
        <begin position="122"/>
        <end position="133"/>
    </location>
</feature>
<sequence length="1509" mass="163342">MPFSIPARVVDEAQDDPKHASPSHGRSSSLTSPPPPPMFFNPPPAYPYEPPVATISPPTTSPPASSANLTLKGQLGALFGEEKPRPTPRPVQRLSSESATSPGSWGSKGSYGSTGSSQDPESSEHLAEARAKLLSETPNPSAPTSRRQSESSGVSGKFDLHIISPTPPLIPRGLEDDPEEGPTKPVATAVHVPQPPEPEELVHAWDSVWPTSGAPVRPSPSDPGPSRFPIAPMSPFVTPTFSPAAMPQPSAAGFRRPSPPVGPHGRSGSPSPLRFSPHGSPGVDDRSSPKRDQSPVPSPTAIRHRRSASHSSPTGDRPWLSHDRLGKEGSVASPPWSPLRPPGQLPAVKSSEGRVEGPLVARALQRNNSGSGLKLSDTGQTSPRLPATAGITGRPRGKSLSNRGPVHTPSPSALASAKLLERRDSRSSINALSRTSSSSSTHSPLPPSVESLALAETSLEPIALPPAVSLPPVPTSEITDVEKKLIRVTSPPLFAPVARPAKLRRALSDYEAAARPGLRSFAQSLNSAADTGLSTKRSLDDAALPSPSISMDNGAPPLRLNKSPRISPHILPPISATLSGPKSPFLGSGPFEDKTPINTGDLGELPGRFEEFGLYDEGDMLPVGVADLDMDVTFDDEGLSQLERIFLLSKSEYPFHRAYVARMLADLLEEVDPCESVEYVLPLLINYSLDADDSVKESFAGELHKVLWYFFSRCNLVETEVDTGEEGHSEVTTPLPLPIPVSQAAVTVTSEGMRVIPKPSVEDDHVLQPKRDATLSPAPGNASAGSSLRAESATMIGTPDRGTVDTPNSLSIQSDDTAFSPHIMVPTRTVDDQGDQDGAKAAPVLCPPPTLSVHVFTPLLCSLLLSSHAAVVEAVRVGLIAILSRLRDRPVPDPNMWKSEWHDNCECNERRTFLSQDGPHAHDLMPMSRSARNMVERCVVDGIILGMGRLTTVVPENLFDDTDDPMGQGVDSETDQELLQAQLMQEANAGRAMSMLLIGTVAELYDPHELVEVGFLHEILRSRDGDEEIRAEGALALAQLAKLCPVEYIQEMLPLFDDYLVDPSLSVRQSICFSLPVLCRRIEDSQSRRDLAVRGAITLAQSDAWQSILEVLGEVIHCFISDPLGPPKELLEIFCDDSSIPPLSATDTDWDVLVAYNFPGVCLTLGADRWPELLPLLERIVHRAGARVMTTISSFLHELSRILRPDQVAPNLLPIFHRCLGHSDATRERSYEHLDVFLSGLPSQEAWDLFSFLAEKSKTDALGGWRAREKLALHVPAFLTLFPEDYQASRILEMTHSALIDKFACVRDAVTLSVPRTYDLLRNRPIPAEAFRRMILDLGDSGIYKHRQTFVRCIREFARPPPNRKVFEQFFLPFLPRLTQDVIDVRLSLAQMVANLFVVGAFYGFTGPKDPGFGGEDMSIMSMGENGQVIIPAAMERLATALADDESSEVRDTLRNVLDRLSHGKEVGLIGVADDTEQLGSDGGKESLNEKGEEMEEGNPFAEAFEDVI</sequence>
<evidence type="ECO:0000256" key="1">
    <source>
        <dbReference type="ARBA" id="ARBA00022737"/>
    </source>
</evidence>
<dbReference type="InterPro" id="IPR016024">
    <property type="entry name" value="ARM-type_fold"/>
</dbReference>
<feature type="compositionally biased region" description="Polar residues" evidence="2">
    <location>
        <begin position="365"/>
        <end position="383"/>
    </location>
</feature>
<dbReference type="Proteomes" id="UP000289152">
    <property type="component" value="Unassembled WGS sequence"/>
</dbReference>
<feature type="compositionally biased region" description="Basic and acidic residues" evidence="2">
    <location>
        <begin position="9"/>
        <end position="19"/>
    </location>
</feature>
<accession>A0A4Q1BWZ4</accession>
<dbReference type="PANTHER" id="PTHR10648">
    <property type="entry name" value="SERINE/THREONINE-PROTEIN PHOSPHATASE PP2A 65 KDA REGULATORY SUBUNIT"/>
    <property type="match status" value="1"/>
</dbReference>
<evidence type="ECO:0000256" key="2">
    <source>
        <dbReference type="SAM" id="MobiDB-lite"/>
    </source>
</evidence>
<keyword evidence="1" id="KW-0677">Repeat</keyword>
<feature type="compositionally biased region" description="Basic and acidic residues" evidence="2">
    <location>
        <begin position="760"/>
        <end position="773"/>
    </location>
</feature>
<feature type="compositionally biased region" description="Low complexity" evidence="2">
    <location>
        <begin position="51"/>
        <end position="67"/>
    </location>
</feature>
<feature type="compositionally biased region" description="Basic and acidic residues" evidence="2">
    <location>
        <begin position="283"/>
        <end position="293"/>
    </location>
</feature>
<keyword evidence="4" id="KW-1185">Reference proteome</keyword>
<dbReference type="STRING" id="5217.A0A4Q1BWZ4"/>
<reference evidence="3 4" key="1">
    <citation type="submission" date="2016-06" db="EMBL/GenBank/DDBJ databases">
        <title>Evolution of pathogenesis and genome organization in the Tremellales.</title>
        <authorList>
            <person name="Cuomo C."/>
            <person name="Litvintseva A."/>
            <person name="Heitman J."/>
            <person name="Chen Y."/>
            <person name="Sun S."/>
            <person name="Springer D."/>
            <person name="Dromer F."/>
            <person name="Young S."/>
            <person name="Zeng Q."/>
            <person name="Chapman S."/>
            <person name="Gujja S."/>
            <person name="Saif S."/>
            <person name="Birren B."/>
        </authorList>
    </citation>
    <scope>NUCLEOTIDE SEQUENCE [LARGE SCALE GENOMIC DNA]</scope>
    <source>
        <strain evidence="3 4">ATCC 28783</strain>
    </source>
</reference>
<feature type="compositionally biased region" description="Low complexity" evidence="2">
    <location>
        <begin position="776"/>
        <end position="787"/>
    </location>
</feature>
<feature type="region of interest" description="Disordered" evidence="2">
    <location>
        <begin position="1475"/>
        <end position="1509"/>
    </location>
</feature>
<dbReference type="InterPro" id="IPR011989">
    <property type="entry name" value="ARM-like"/>
</dbReference>
<proteinExistence type="predicted"/>
<dbReference type="SUPFAM" id="SSF48371">
    <property type="entry name" value="ARM repeat"/>
    <property type="match status" value="1"/>
</dbReference>
<feature type="compositionally biased region" description="Basic and acidic residues" evidence="2">
    <location>
        <begin position="1483"/>
        <end position="1492"/>
    </location>
</feature>
<dbReference type="VEuPathDB" id="FungiDB:TREMEDRAFT_72922"/>
<dbReference type="GO" id="GO:0019888">
    <property type="term" value="F:protein phosphatase regulator activity"/>
    <property type="evidence" value="ECO:0007669"/>
    <property type="project" value="TreeGrafter"/>
</dbReference>
<feature type="region of interest" description="Disordered" evidence="2">
    <location>
        <begin position="759"/>
        <end position="789"/>
    </location>
</feature>
<feature type="compositionally biased region" description="Polar residues" evidence="2">
    <location>
        <begin position="136"/>
        <end position="154"/>
    </location>
</feature>